<dbReference type="Gene3D" id="1.10.10.10">
    <property type="entry name" value="Winged helix-like DNA-binding domain superfamily/Winged helix DNA-binding domain"/>
    <property type="match status" value="1"/>
</dbReference>
<keyword evidence="2" id="KW-0805">Transcription regulation</keyword>
<proteinExistence type="predicted"/>
<dbReference type="HOGENOM" id="CLU_010393_2_0_1"/>
<name>G0NLS2_CAEBE</name>
<feature type="compositionally biased region" description="Basic and acidic residues" evidence="6">
    <location>
        <begin position="188"/>
        <end position="200"/>
    </location>
</feature>
<evidence type="ECO:0000256" key="1">
    <source>
        <dbReference type="ARBA" id="ARBA00004123"/>
    </source>
</evidence>
<dbReference type="eggNOG" id="KOG3712">
    <property type="taxonomic scope" value="Eukaryota"/>
</dbReference>
<keyword evidence="9" id="KW-1185">Reference proteome</keyword>
<evidence type="ECO:0000259" key="7">
    <source>
        <dbReference type="PROSITE" id="PS51526"/>
    </source>
</evidence>
<accession>G0NLS2</accession>
<protein>
    <submittedName>
        <fullName evidence="8">CBN-DAF-19 protein</fullName>
    </submittedName>
</protein>
<dbReference type="InterPro" id="IPR036388">
    <property type="entry name" value="WH-like_DNA-bd_sf"/>
</dbReference>
<keyword evidence="5" id="KW-0539">Nucleus</keyword>
<evidence type="ECO:0000256" key="5">
    <source>
        <dbReference type="ARBA" id="ARBA00023242"/>
    </source>
</evidence>
<dbReference type="InParanoid" id="G0NLS2"/>
<feature type="region of interest" description="Disordered" evidence="6">
    <location>
        <begin position="892"/>
        <end position="913"/>
    </location>
</feature>
<sequence length="913" mass="101838">MTNEEPVPSTSSVLSAAEKNVKIEPVLVSKKRKGLDIDALWRKKFKDAENHKSPDSTASTSEAQPEVATSANSSSSGVSSSSPGTSSVPKSEPESPGKIILEIKKAVAEKLEKKAEMAKAMVAASSKQHPKTNNNHNTTPSARPSAVPLKGMKKQVTSAEVSKPTPPPPAPPQKQPSPIGRTTRSARKKTEAERKTMNDLEDVKPNIKLLKKELPAFECSDIADGSVREVVDPQKITLLQHHASFGDESQDGKFEEGTVWGGGGGYKRRDVLAKKHLHFCVIQSHLFNMIAFNMLAYSAVTPNGTYGIYGADSAYGQYYAYTTNNMQASPQETGSQYLVQAPQSPISNEDQETTILQNNQRASPATVNWLFDNYEIAEGSSLPRCQLYDHYRKHCEEHRMDPVNAASFGKLIRSVFQNLKTRRLGTRGNSKYHYYGIRMKENSVLHSLPIQSQQSQIHQQVYTPPMQQIPQRDAYADTVNQVAAQKYIGAEMIPRKRSHKERSSSSPSDRDSNSPAELPNQQVFLNQNTTAARVIPTQNPTVANAPTAPYSFTEEDKASMGTKGFEVPEFTQLHATLADIKFKNLNMEPGYLDLFVGDYTTMCMDTLELVKSVQFGSLEDTWKNFWSGSDNVDHEKLLQLCTLEQVQNWIVECDLVLYQTIVDCLIPHVLLSELSAGMTQSCRTFGKNIDHYLRKAMSSGKVCDSLIKKKLQALKYMQQGLKRYTSLNHLAHAARGVLMKPEQCLQMAQDYAKVDIEAVHQQAGWICGCDGALVRSINLAFQANLHGASPMERWAEWLESIVDQVLAKYQDHPAKDVENVGKQFLLNWSFYTSMIIRDLTLRSAMSFGSFTLIRLLADDYMYYLIESKIAKASNQQLITVIRQDKEWPFPKTQTSQEYIVPSKNDGKTNGVTP</sequence>
<organism evidence="9">
    <name type="scientific">Caenorhabditis brenneri</name>
    <name type="common">Nematode worm</name>
    <dbReference type="NCBI Taxonomy" id="135651"/>
    <lineage>
        <taxon>Eukaryota</taxon>
        <taxon>Metazoa</taxon>
        <taxon>Ecdysozoa</taxon>
        <taxon>Nematoda</taxon>
        <taxon>Chromadorea</taxon>
        <taxon>Rhabditida</taxon>
        <taxon>Rhabditina</taxon>
        <taxon>Rhabditomorpha</taxon>
        <taxon>Rhabditoidea</taxon>
        <taxon>Rhabditidae</taxon>
        <taxon>Peloderinae</taxon>
        <taxon>Caenorhabditis</taxon>
    </lineage>
</organism>
<dbReference type="GO" id="GO:0000978">
    <property type="term" value="F:RNA polymerase II cis-regulatory region sequence-specific DNA binding"/>
    <property type="evidence" value="ECO:0007669"/>
    <property type="project" value="TreeGrafter"/>
</dbReference>
<dbReference type="Pfam" id="PF25340">
    <property type="entry name" value="BCD_RFX"/>
    <property type="match status" value="1"/>
</dbReference>
<dbReference type="FunCoup" id="G0NLS2">
    <property type="interactions" value="3351"/>
</dbReference>
<evidence type="ECO:0000256" key="3">
    <source>
        <dbReference type="ARBA" id="ARBA00023125"/>
    </source>
</evidence>
<dbReference type="PROSITE" id="PS51526">
    <property type="entry name" value="RFX_DBD"/>
    <property type="match status" value="1"/>
</dbReference>
<dbReference type="STRING" id="135651.G0NLS2"/>
<feature type="domain" description="RFX-type winged-helix" evidence="7">
    <location>
        <begin position="366"/>
        <end position="441"/>
    </location>
</feature>
<dbReference type="PANTHER" id="PTHR12619">
    <property type="entry name" value="RFX TRANSCRIPTION FACTOR FAMILY"/>
    <property type="match status" value="1"/>
</dbReference>
<dbReference type="Pfam" id="PF02257">
    <property type="entry name" value="RFX_DNA_binding"/>
    <property type="match status" value="1"/>
</dbReference>
<dbReference type="GO" id="GO:0005634">
    <property type="term" value="C:nucleus"/>
    <property type="evidence" value="ECO:0007669"/>
    <property type="project" value="UniProtKB-SubCell"/>
</dbReference>
<reference evidence="9" key="1">
    <citation type="submission" date="2011-07" db="EMBL/GenBank/DDBJ databases">
        <authorList>
            <consortium name="Caenorhabditis brenneri Sequencing and Analysis Consortium"/>
            <person name="Wilson R.K."/>
        </authorList>
    </citation>
    <scope>NUCLEOTIDE SEQUENCE [LARGE SCALE GENOMIC DNA]</scope>
    <source>
        <strain evidence="9">PB2801</strain>
    </source>
</reference>
<dbReference type="SUPFAM" id="SSF46785">
    <property type="entry name" value="Winged helix' DNA-binding domain"/>
    <property type="match status" value="1"/>
</dbReference>
<evidence type="ECO:0000256" key="6">
    <source>
        <dbReference type="SAM" id="MobiDB-lite"/>
    </source>
</evidence>
<dbReference type="PANTHER" id="PTHR12619:SF33">
    <property type="entry name" value="RFX, ISOFORM H"/>
    <property type="match status" value="1"/>
</dbReference>
<dbReference type="InterPro" id="IPR003150">
    <property type="entry name" value="DNA-bd_RFX"/>
</dbReference>
<dbReference type="InterPro" id="IPR039779">
    <property type="entry name" value="RFX-like"/>
</dbReference>
<evidence type="ECO:0000256" key="2">
    <source>
        <dbReference type="ARBA" id="ARBA00023015"/>
    </source>
</evidence>
<keyword evidence="4" id="KW-0804">Transcription</keyword>
<dbReference type="OrthoDB" id="10056949at2759"/>
<feature type="region of interest" description="Disordered" evidence="6">
    <location>
        <begin position="44"/>
        <end position="99"/>
    </location>
</feature>
<dbReference type="Proteomes" id="UP000008068">
    <property type="component" value="Unassembled WGS sequence"/>
</dbReference>
<dbReference type="InterPro" id="IPR036390">
    <property type="entry name" value="WH_DNA-bd_sf"/>
</dbReference>
<evidence type="ECO:0000313" key="8">
    <source>
        <dbReference type="EMBL" id="EGT33833.1"/>
    </source>
</evidence>
<gene>
    <name evidence="8" type="primary">Cbn-daf-19</name>
    <name evidence="8" type="ORF">CAEBREN_23481</name>
</gene>
<feature type="compositionally biased region" description="Low complexity" evidence="6">
    <location>
        <begin position="68"/>
        <end position="90"/>
    </location>
</feature>
<evidence type="ECO:0000256" key="4">
    <source>
        <dbReference type="ARBA" id="ARBA00023163"/>
    </source>
</evidence>
<feature type="compositionally biased region" description="Basic and acidic residues" evidence="6">
    <location>
        <begin position="44"/>
        <end position="54"/>
    </location>
</feature>
<feature type="region of interest" description="Disordered" evidence="6">
    <location>
        <begin position="490"/>
        <end position="522"/>
    </location>
</feature>
<comment type="subcellular location">
    <subcellularLocation>
        <location evidence="1">Nucleus</location>
    </subcellularLocation>
</comment>
<dbReference type="GO" id="GO:0000981">
    <property type="term" value="F:DNA-binding transcription factor activity, RNA polymerase II-specific"/>
    <property type="evidence" value="ECO:0007669"/>
    <property type="project" value="TreeGrafter"/>
</dbReference>
<feature type="compositionally biased region" description="Pro residues" evidence="6">
    <location>
        <begin position="164"/>
        <end position="175"/>
    </location>
</feature>
<keyword evidence="3" id="KW-0238">DNA-binding</keyword>
<dbReference type="EMBL" id="GL379906">
    <property type="protein sequence ID" value="EGT33833.1"/>
    <property type="molecule type" value="Genomic_DNA"/>
</dbReference>
<dbReference type="InterPro" id="IPR057321">
    <property type="entry name" value="RFX1-4/6/8-like_BCD"/>
</dbReference>
<evidence type="ECO:0000313" key="9">
    <source>
        <dbReference type="Proteomes" id="UP000008068"/>
    </source>
</evidence>
<feature type="region of interest" description="Disordered" evidence="6">
    <location>
        <begin position="112"/>
        <end position="200"/>
    </location>
</feature>
<dbReference type="FunFam" id="1.10.10.10:FF:000017">
    <property type="entry name" value="transcription factor RFX3 isoform X1"/>
    <property type="match status" value="1"/>
</dbReference>
<dbReference type="AlphaFoldDB" id="G0NLS2"/>
<feature type="compositionally biased region" description="Low complexity" evidence="6">
    <location>
        <begin position="118"/>
        <end position="139"/>
    </location>
</feature>